<feature type="transmembrane region" description="Helical" evidence="1">
    <location>
        <begin position="85"/>
        <end position="104"/>
    </location>
</feature>
<dbReference type="eggNOG" id="COG3152">
    <property type="taxonomic scope" value="Bacteria"/>
</dbReference>
<proteinExistence type="predicted"/>
<dbReference type="EMBL" id="CP001649">
    <property type="protein sequence ID" value="ACS79441.1"/>
    <property type="molecule type" value="Genomic_DNA"/>
</dbReference>
<evidence type="ECO:0008006" key="4">
    <source>
        <dbReference type="Google" id="ProtNLM"/>
    </source>
</evidence>
<dbReference type="RefSeq" id="WP_015851259.1">
    <property type="nucleotide sequence ID" value="NC_012881.1"/>
</dbReference>
<keyword evidence="3" id="KW-1185">Reference proteome</keyword>
<dbReference type="OrthoDB" id="9812349at2"/>
<sequence length="107" mass="12106">MKYYFEILKKFNDFNGNASRREFIHFVLCHCGVIAVLLFLGFAIEHPFALKVVNTVSGLFVVGTSLSCVSLLVRRMNALGRSPKLLLLALIPVLGWIYLLFICLKKD</sequence>
<dbReference type="AlphaFoldDB" id="C6BRK1"/>
<dbReference type="InterPro" id="IPR008523">
    <property type="entry name" value="DUF805"/>
</dbReference>
<dbReference type="KEGG" id="dsa:Desal_1379"/>
<dbReference type="GO" id="GO:0016020">
    <property type="term" value="C:membrane"/>
    <property type="evidence" value="ECO:0007669"/>
    <property type="project" value="InterPro"/>
</dbReference>
<keyword evidence="1" id="KW-1133">Transmembrane helix</keyword>
<dbReference type="Proteomes" id="UP000002601">
    <property type="component" value="Chromosome"/>
</dbReference>
<gene>
    <name evidence="2" type="ordered locus">Desal_1379</name>
</gene>
<evidence type="ECO:0000313" key="3">
    <source>
        <dbReference type="Proteomes" id="UP000002601"/>
    </source>
</evidence>
<dbReference type="Pfam" id="PF05656">
    <property type="entry name" value="DUF805"/>
    <property type="match status" value="1"/>
</dbReference>
<keyword evidence="1" id="KW-0472">Membrane</keyword>
<reference evidence="2 3" key="1">
    <citation type="submission" date="2009-06" db="EMBL/GenBank/DDBJ databases">
        <title>Complete sequence of Desulfovibrio salexigens DSM 2638.</title>
        <authorList>
            <consortium name="US DOE Joint Genome Institute"/>
            <person name="Lucas S."/>
            <person name="Copeland A."/>
            <person name="Lapidus A."/>
            <person name="Glavina del Rio T."/>
            <person name="Tice H."/>
            <person name="Bruce D."/>
            <person name="Goodwin L."/>
            <person name="Pitluck S."/>
            <person name="Munk A.C."/>
            <person name="Brettin T."/>
            <person name="Detter J.C."/>
            <person name="Han C."/>
            <person name="Tapia R."/>
            <person name="Larimer F."/>
            <person name="Land M."/>
            <person name="Hauser L."/>
            <person name="Kyrpides N."/>
            <person name="Anderson I."/>
            <person name="Wall J.D."/>
            <person name="Arkin A.P."/>
            <person name="Dehal P."/>
            <person name="Chivian D."/>
            <person name="Giles B."/>
            <person name="Hazen T.C."/>
        </authorList>
    </citation>
    <scope>NUCLEOTIDE SEQUENCE [LARGE SCALE GENOMIC DNA]</scope>
    <source>
        <strain evidence="3">ATCC 14822 / DSM 2638 / NCIMB 8403 / VKM B-1763</strain>
    </source>
</reference>
<feature type="transmembrane region" description="Helical" evidence="1">
    <location>
        <begin position="56"/>
        <end position="73"/>
    </location>
</feature>
<name>C6BRK1_MARSD</name>
<feature type="transmembrane region" description="Helical" evidence="1">
    <location>
        <begin position="23"/>
        <end position="44"/>
    </location>
</feature>
<dbReference type="HOGENOM" id="CLU_093674_3_2_7"/>
<evidence type="ECO:0000256" key="1">
    <source>
        <dbReference type="SAM" id="Phobius"/>
    </source>
</evidence>
<keyword evidence="1" id="KW-0812">Transmembrane</keyword>
<accession>C6BRK1</accession>
<organism evidence="2 3">
    <name type="scientific">Maridesulfovibrio salexigens (strain ATCC 14822 / DSM 2638 / NCIMB 8403 / VKM B-1763)</name>
    <name type="common">Desulfovibrio salexigens</name>
    <dbReference type="NCBI Taxonomy" id="526222"/>
    <lineage>
        <taxon>Bacteria</taxon>
        <taxon>Pseudomonadati</taxon>
        <taxon>Thermodesulfobacteriota</taxon>
        <taxon>Desulfovibrionia</taxon>
        <taxon>Desulfovibrionales</taxon>
        <taxon>Desulfovibrionaceae</taxon>
        <taxon>Maridesulfovibrio</taxon>
    </lineage>
</organism>
<protein>
    <recommendedName>
        <fullName evidence="4">DUF805 domain-containing protein</fullName>
    </recommendedName>
</protein>
<evidence type="ECO:0000313" key="2">
    <source>
        <dbReference type="EMBL" id="ACS79441.1"/>
    </source>
</evidence>